<feature type="region of interest" description="Disordered" evidence="1">
    <location>
        <begin position="56"/>
        <end position="122"/>
    </location>
</feature>
<evidence type="ECO:0000256" key="1">
    <source>
        <dbReference type="SAM" id="MobiDB-lite"/>
    </source>
</evidence>
<sequence>MPQPRSSTFLIELSNSVATSPSQEAPTLSRQTLAPAKKLQCPISFVCCSYFSAFSSPHQGNSKPVPKKATTPNNTAKLSPKKAAPKSPGRLGARPPASSSPARPLTSWHARPQRNSHVPKKQ</sequence>
<dbReference type="EMBL" id="JABFUD020000004">
    <property type="protein sequence ID" value="KAI5080919.1"/>
    <property type="molecule type" value="Genomic_DNA"/>
</dbReference>
<organism evidence="2 3">
    <name type="scientific">Adiantum capillus-veneris</name>
    <name type="common">Maidenhair fern</name>
    <dbReference type="NCBI Taxonomy" id="13818"/>
    <lineage>
        <taxon>Eukaryota</taxon>
        <taxon>Viridiplantae</taxon>
        <taxon>Streptophyta</taxon>
        <taxon>Embryophyta</taxon>
        <taxon>Tracheophyta</taxon>
        <taxon>Polypodiopsida</taxon>
        <taxon>Polypodiidae</taxon>
        <taxon>Polypodiales</taxon>
        <taxon>Pteridineae</taxon>
        <taxon>Pteridaceae</taxon>
        <taxon>Vittarioideae</taxon>
        <taxon>Adiantum</taxon>
    </lineage>
</organism>
<dbReference type="Proteomes" id="UP000886520">
    <property type="component" value="Chromosome 4"/>
</dbReference>
<keyword evidence="3" id="KW-1185">Reference proteome</keyword>
<evidence type="ECO:0000313" key="2">
    <source>
        <dbReference type="EMBL" id="KAI5080919.1"/>
    </source>
</evidence>
<dbReference type="AlphaFoldDB" id="A0A9D4ZMJ4"/>
<comment type="caution">
    <text evidence="2">The sequence shown here is derived from an EMBL/GenBank/DDBJ whole genome shotgun (WGS) entry which is preliminary data.</text>
</comment>
<feature type="compositionally biased region" description="Basic residues" evidence="1">
    <location>
        <begin position="111"/>
        <end position="122"/>
    </location>
</feature>
<name>A0A9D4ZMJ4_ADICA</name>
<gene>
    <name evidence="2" type="ORF">GOP47_0004102</name>
</gene>
<feature type="compositionally biased region" description="Low complexity" evidence="1">
    <location>
        <begin position="85"/>
        <end position="104"/>
    </location>
</feature>
<evidence type="ECO:0000313" key="3">
    <source>
        <dbReference type="Proteomes" id="UP000886520"/>
    </source>
</evidence>
<proteinExistence type="predicted"/>
<protein>
    <submittedName>
        <fullName evidence="2">Uncharacterized protein</fullName>
    </submittedName>
</protein>
<accession>A0A9D4ZMJ4</accession>
<reference evidence="2" key="1">
    <citation type="submission" date="2021-01" db="EMBL/GenBank/DDBJ databases">
        <title>Adiantum capillus-veneris genome.</title>
        <authorList>
            <person name="Fang Y."/>
            <person name="Liao Q."/>
        </authorList>
    </citation>
    <scope>NUCLEOTIDE SEQUENCE</scope>
    <source>
        <strain evidence="2">H3</strain>
        <tissue evidence="2">Leaf</tissue>
    </source>
</reference>